<comment type="caution">
    <text evidence="14">The sequence shown here is derived from an EMBL/GenBank/DDBJ whole genome shotgun (WGS) entry which is preliminary data.</text>
</comment>
<evidence type="ECO:0000259" key="13">
    <source>
        <dbReference type="Pfam" id="PF08345"/>
    </source>
</evidence>
<keyword evidence="4" id="KW-1003">Cell membrane</keyword>
<feature type="domain" description="Flagellar M-ring C-terminal" evidence="13">
    <location>
        <begin position="250"/>
        <end position="410"/>
    </location>
</feature>
<comment type="similarity">
    <text evidence="3 9">Belongs to the FliF family.</text>
</comment>
<evidence type="ECO:0000256" key="2">
    <source>
        <dbReference type="ARBA" id="ARBA00004651"/>
    </source>
</evidence>
<dbReference type="OrthoDB" id="9807026at2"/>
<dbReference type="RefSeq" id="WP_045775213.1">
    <property type="nucleotide sequence ID" value="NZ_LAJY01000145.1"/>
</dbReference>
<dbReference type="PANTHER" id="PTHR30046">
    <property type="entry name" value="FLAGELLAR M-RING PROTEIN"/>
    <property type="match status" value="1"/>
</dbReference>
<evidence type="ECO:0000256" key="1">
    <source>
        <dbReference type="ARBA" id="ARBA00004117"/>
    </source>
</evidence>
<evidence type="ECO:0000256" key="7">
    <source>
        <dbReference type="ARBA" id="ARBA00023136"/>
    </source>
</evidence>
<proteinExistence type="inferred from homology"/>
<dbReference type="PIRSF" id="PIRSF004862">
    <property type="entry name" value="FliF"/>
    <property type="match status" value="1"/>
</dbReference>
<sequence>MNALIQQIKALGPVRLAIAGAVVVALIAFLIYVVARMGGAETALLYGDLSQQDAAKITQRLDQMNMPYQIRADGAQIYVPIEQVAKTRITLAGEGIPSGGSIGYEIFDQAQGLATSSFVQNINQLRALEGELGRTIRGIENVRDARVHLVLPTRELFSRERQEPSASVLLRMASSQRLEKPQVVAIQNIIAASVPNLKPERIAIADERGQLLARGGVNAGSSGAILEQSEELRVAYEQRMSRQIENLVERSIGFGKARVEASAEVDYSRVNETEEVFNPEQQVLRSSQNVADTTEQSETDGNPSVTIANNLPTGSATAGGATTSQSRSNRSEETLNYEISKRITNRTRDPGAIALKSVAVLVDHKTSGFDDNQKAILEPRTAQEIAALRSLVASAAGLSEGQVEVVNMPFASLDADVPPPATIIGNMTFDDLRKYLEIGMLGLVGILVVLMVIRPLLARLFDAVPTMASAGAGAQLLGPNGLPQLGGGRDMVPALEIGDSIEEMIDLNRIEGRVKASSLRKIGEIIEKHPEDVVAILRGWLYQESGA</sequence>
<feature type="compositionally biased region" description="Polar residues" evidence="10">
    <location>
        <begin position="280"/>
        <end position="312"/>
    </location>
</feature>
<evidence type="ECO:0000256" key="10">
    <source>
        <dbReference type="SAM" id="MobiDB-lite"/>
    </source>
</evidence>
<comment type="subcellular location">
    <subcellularLocation>
        <location evidence="1 9">Bacterial flagellum basal body</location>
    </subcellularLocation>
    <subcellularLocation>
        <location evidence="2">Cell membrane</location>
        <topology evidence="2">Multi-pass membrane protein</topology>
    </subcellularLocation>
</comment>
<dbReference type="GO" id="GO:0003774">
    <property type="term" value="F:cytoskeletal motor activity"/>
    <property type="evidence" value="ECO:0007669"/>
    <property type="project" value="InterPro"/>
</dbReference>
<dbReference type="GO" id="GO:0071973">
    <property type="term" value="P:bacterial-type flagellum-dependent cell motility"/>
    <property type="evidence" value="ECO:0007669"/>
    <property type="project" value="InterPro"/>
</dbReference>
<dbReference type="InterPro" id="IPR043427">
    <property type="entry name" value="YscJ/FliF"/>
</dbReference>
<dbReference type="InterPro" id="IPR000067">
    <property type="entry name" value="FlgMring_FliF"/>
</dbReference>
<evidence type="ECO:0000256" key="3">
    <source>
        <dbReference type="ARBA" id="ARBA00007971"/>
    </source>
</evidence>
<evidence type="ECO:0000256" key="6">
    <source>
        <dbReference type="ARBA" id="ARBA00022989"/>
    </source>
</evidence>
<feature type="transmembrane region" description="Helical" evidence="11">
    <location>
        <begin position="16"/>
        <end position="35"/>
    </location>
</feature>
<protein>
    <recommendedName>
        <fullName evidence="9">Flagellar M-ring protein</fullName>
    </recommendedName>
</protein>
<keyword evidence="15" id="KW-1185">Reference proteome</keyword>
<dbReference type="EMBL" id="LAJY01000145">
    <property type="protein sequence ID" value="KJV10135.1"/>
    <property type="molecule type" value="Genomic_DNA"/>
</dbReference>
<evidence type="ECO:0000259" key="12">
    <source>
        <dbReference type="Pfam" id="PF01514"/>
    </source>
</evidence>
<keyword evidence="8 9" id="KW-0975">Bacterial flagellum</keyword>
<dbReference type="InterPro" id="IPR006182">
    <property type="entry name" value="FliF_N_dom"/>
</dbReference>
<keyword evidence="6 11" id="KW-1133">Transmembrane helix</keyword>
<dbReference type="InterPro" id="IPR013556">
    <property type="entry name" value="Flag_M-ring_C"/>
</dbReference>
<reference evidence="14 15" key="1">
    <citation type="submission" date="2015-03" db="EMBL/GenBank/DDBJ databases">
        <title>Draft genome sequence of Elstera litoralis.</title>
        <authorList>
            <person name="Rahalkar M.C."/>
            <person name="Dhakephalkar P.K."/>
            <person name="Pore S.D."/>
            <person name="Arora P."/>
            <person name="Kapse N.G."/>
            <person name="Pandit P.S."/>
        </authorList>
    </citation>
    <scope>NUCLEOTIDE SEQUENCE [LARGE SCALE GENOMIC DNA]</scope>
    <source>
        <strain evidence="14 15">Dia-1</strain>
    </source>
</reference>
<comment type="function">
    <text evidence="9">The M ring may be actively involved in energy transduction.</text>
</comment>
<evidence type="ECO:0000256" key="11">
    <source>
        <dbReference type="SAM" id="Phobius"/>
    </source>
</evidence>
<dbReference type="AlphaFoldDB" id="A0A0F3ITT1"/>
<dbReference type="Pfam" id="PF08345">
    <property type="entry name" value="YscJ_FliF_C"/>
    <property type="match status" value="1"/>
</dbReference>
<evidence type="ECO:0000313" key="15">
    <source>
        <dbReference type="Proteomes" id="UP000033774"/>
    </source>
</evidence>
<evidence type="ECO:0000256" key="5">
    <source>
        <dbReference type="ARBA" id="ARBA00022692"/>
    </source>
</evidence>
<feature type="compositionally biased region" description="Low complexity" evidence="10">
    <location>
        <begin position="313"/>
        <end position="326"/>
    </location>
</feature>
<feature type="region of interest" description="Disordered" evidence="10">
    <location>
        <begin position="280"/>
        <end position="333"/>
    </location>
</feature>
<gene>
    <name evidence="14" type="ORF">VZ95_06965</name>
</gene>
<evidence type="ECO:0000256" key="9">
    <source>
        <dbReference type="PIRNR" id="PIRNR004862"/>
    </source>
</evidence>
<dbReference type="Gene3D" id="3.30.300.30">
    <property type="match status" value="1"/>
</dbReference>
<evidence type="ECO:0000256" key="4">
    <source>
        <dbReference type="ARBA" id="ARBA00022475"/>
    </source>
</evidence>
<dbReference type="PANTHER" id="PTHR30046:SF0">
    <property type="entry name" value="FLAGELLAR M-RING PROTEIN"/>
    <property type="match status" value="1"/>
</dbReference>
<dbReference type="InterPro" id="IPR045851">
    <property type="entry name" value="AMP-bd_C_sf"/>
</dbReference>
<dbReference type="NCBIfam" id="TIGR00206">
    <property type="entry name" value="fliF"/>
    <property type="match status" value="1"/>
</dbReference>
<dbReference type="GO" id="GO:0005886">
    <property type="term" value="C:plasma membrane"/>
    <property type="evidence" value="ECO:0007669"/>
    <property type="project" value="UniProtKB-SubCell"/>
</dbReference>
<dbReference type="PATRIC" id="fig|552518.3.peg.542"/>
<organism evidence="14 15">
    <name type="scientific">Elstera litoralis</name>
    <dbReference type="NCBI Taxonomy" id="552518"/>
    <lineage>
        <taxon>Bacteria</taxon>
        <taxon>Pseudomonadati</taxon>
        <taxon>Pseudomonadota</taxon>
        <taxon>Alphaproteobacteria</taxon>
        <taxon>Rhodospirillales</taxon>
        <taxon>Rhodospirillaceae</taxon>
        <taxon>Elstera</taxon>
    </lineage>
</organism>
<evidence type="ECO:0000313" key="14">
    <source>
        <dbReference type="EMBL" id="KJV10135.1"/>
    </source>
</evidence>
<name>A0A0F3ITT1_9PROT</name>
<dbReference type="Proteomes" id="UP000033774">
    <property type="component" value="Unassembled WGS sequence"/>
</dbReference>
<keyword evidence="7 11" id="KW-0472">Membrane</keyword>
<dbReference type="PRINTS" id="PR01009">
    <property type="entry name" value="FLGMRINGFLIF"/>
</dbReference>
<evidence type="ECO:0000256" key="8">
    <source>
        <dbReference type="ARBA" id="ARBA00023143"/>
    </source>
</evidence>
<feature type="transmembrane region" description="Helical" evidence="11">
    <location>
        <begin position="435"/>
        <end position="457"/>
    </location>
</feature>
<dbReference type="GO" id="GO:0009431">
    <property type="term" value="C:bacterial-type flagellum basal body, MS ring"/>
    <property type="evidence" value="ECO:0007669"/>
    <property type="project" value="InterPro"/>
</dbReference>
<keyword evidence="5 11" id="KW-0812">Transmembrane</keyword>
<dbReference type="Pfam" id="PF01514">
    <property type="entry name" value="YscJ_FliF"/>
    <property type="match status" value="1"/>
</dbReference>
<accession>A0A0F3ITT1</accession>
<feature type="domain" description="Flagellar M-ring N-terminal" evidence="12">
    <location>
        <begin position="41"/>
        <end position="213"/>
    </location>
</feature>